<dbReference type="Proteomes" id="UP000516437">
    <property type="component" value="Chromosome 6"/>
</dbReference>
<feature type="region of interest" description="Disordered" evidence="1">
    <location>
        <begin position="47"/>
        <end position="93"/>
    </location>
</feature>
<reference evidence="3" key="1">
    <citation type="submission" date="2018-07" db="EMBL/GenBank/DDBJ databases">
        <authorList>
            <person name="Gao Z.-S."/>
            <person name="Jia H.-M."/>
            <person name="Jia H.-J."/>
            <person name="Cai Q.-L."/>
            <person name="Wang Y."/>
            <person name="Zhao H.-B."/>
        </authorList>
    </citation>
    <scope>NUCLEOTIDE SEQUENCE</scope>
    <source>
        <tissue evidence="3">Leaves</tissue>
    </source>
</reference>
<name>A0A6A1VDN8_9ROSI</name>
<dbReference type="PANTHER" id="PTHR34961">
    <property type="entry name" value="TRANSMEMBRANE PROTEIN"/>
    <property type="match status" value="1"/>
</dbReference>
<dbReference type="EMBL" id="RXIC02000024">
    <property type="protein sequence ID" value="KAB1210857.1"/>
    <property type="molecule type" value="Genomic_DNA"/>
</dbReference>
<dbReference type="AlphaFoldDB" id="A0A6A1VDN8"/>
<reference evidence="3" key="3">
    <citation type="submission" date="2019-09" db="EMBL/GenBank/DDBJ databases">
        <authorList>
            <person name="Gao Z."/>
        </authorList>
    </citation>
    <scope>NUCLEOTIDE SEQUENCE</scope>
    <source>
        <tissue evidence="3">Leaves</tissue>
    </source>
</reference>
<dbReference type="PANTHER" id="PTHR34961:SF5">
    <property type="entry name" value="TRANSMEMBRANE PROTEIN"/>
    <property type="match status" value="1"/>
</dbReference>
<proteinExistence type="predicted"/>
<evidence type="ECO:0000313" key="4">
    <source>
        <dbReference type="Proteomes" id="UP000516437"/>
    </source>
</evidence>
<feature type="region of interest" description="Disordered" evidence="1">
    <location>
        <begin position="107"/>
        <end position="140"/>
    </location>
</feature>
<sequence length="140" mass="15503">MHGSNARKLGVTDKISSLESIISIKVGLVFPRFPFSRFPAKAMLSKVQLTTESTDQGRSGTNGEYIDDKVEGTGSTPKKPEDSKAPSKDLKNIKAKIPGLVPVKPQLVSVPRRVPRKKYDEHPGFYSDYSRPRTRPPSHN</sequence>
<evidence type="ECO:0000313" key="2">
    <source>
        <dbReference type="EMBL" id="KAB1210857.1"/>
    </source>
</evidence>
<dbReference type="OrthoDB" id="1750471at2759"/>
<organism evidence="3 4">
    <name type="scientific">Morella rubra</name>
    <name type="common">Chinese bayberry</name>
    <dbReference type="NCBI Taxonomy" id="262757"/>
    <lineage>
        <taxon>Eukaryota</taxon>
        <taxon>Viridiplantae</taxon>
        <taxon>Streptophyta</taxon>
        <taxon>Embryophyta</taxon>
        <taxon>Tracheophyta</taxon>
        <taxon>Spermatophyta</taxon>
        <taxon>Magnoliopsida</taxon>
        <taxon>eudicotyledons</taxon>
        <taxon>Gunneridae</taxon>
        <taxon>Pentapetalae</taxon>
        <taxon>rosids</taxon>
        <taxon>fabids</taxon>
        <taxon>Fagales</taxon>
        <taxon>Myricaceae</taxon>
        <taxon>Morella</taxon>
    </lineage>
</organism>
<dbReference type="EMBL" id="RXIC02000024">
    <property type="protein sequence ID" value="KAB1210863.1"/>
    <property type="molecule type" value="Genomic_DNA"/>
</dbReference>
<evidence type="ECO:0000313" key="3">
    <source>
        <dbReference type="EMBL" id="KAB1210863.1"/>
    </source>
</evidence>
<reference evidence="3 4" key="2">
    <citation type="journal article" date="2019" name="Plant Biotechnol. J.">
        <title>The red bayberry genome and genetic basis of sex determination.</title>
        <authorList>
            <person name="Jia H.M."/>
            <person name="Jia H.J."/>
            <person name="Cai Q.L."/>
            <person name="Wang Y."/>
            <person name="Zhao H.B."/>
            <person name="Yang W.F."/>
            <person name="Wang G.Y."/>
            <person name="Li Y.H."/>
            <person name="Zhan D.L."/>
            <person name="Shen Y.T."/>
            <person name="Niu Q.F."/>
            <person name="Chang L."/>
            <person name="Qiu J."/>
            <person name="Zhao L."/>
            <person name="Xie H.B."/>
            <person name="Fu W.Y."/>
            <person name="Jin J."/>
            <person name="Li X.W."/>
            <person name="Jiao Y."/>
            <person name="Zhou C.C."/>
            <person name="Tu T."/>
            <person name="Chai C.Y."/>
            <person name="Gao J.L."/>
            <person name="Fan L.J."/>
            <person name="van de Weg E."/>
            <person name="Wang J.Y."/>
            <person name="Gao Z.S."/>
        </authorList>
    </citation>
    <scope>NUCLEOTIDE SEQUENCE [LARGE SCALE GENOMIC DNA]</scope>
    <source>
        <tissue evidence="3">Leaves</tissue>
    </source>
</reference>
<comment type="caution">
    <text evidence="3">The sequence shown here is derived from an EMBL/GenBank/DDBJ whole genome shotgun (WGS) entry which is preliminary data.</text>
</comment>
<feature type="compositionally biased region" description="Polar residues" evidence="1">
    <location>
        <begin position="47"/>
        <end position="62"/>
    </location>
</feature>
<protein>
    <submittedName>
        <fullName evidence="3">Uncharacterized protein</fullName>
    </submittedName>
</protein>
<feature type="compositionally biased region" description="Basic and acidic residues" evidence="1">
    <location>
        <begin position="78"/>
        <end position="92"/>
    </location>
</feature>
<dbReference type="InterPro" id="IPR053313">
    <property type="entry name" value="RGF"/>
</dbReference>
<keyword evidence="4" id="KW-1185">Reference proteome</keyword>
<evidence type="ECO:0000256" key="1">
    <source>
        <dbReference type="SAM" id="MobiDB-lite"/>
    </source>
</evidence>
<gene>
    <name evidence="3" type="ORF">CJ030_MR6G019746</name>
    <name evidence="2" type="ORF">CJ030_MR6G019752</name>
</gene>
<accession>A0A6A1VDN8</accession>